<dbReference type="Gene3D" id="3.30.160.100">
    <property type="entry name" value="Ribosome hibernation promotion factor-like"/>
    <property type="match status" value="1"/>
</dbReference>
<dbReference type="InterPro" id="IPR003489">
    <property type="entry name" value="RHF/RaiA"/>
</dbReference>
<evidence type="ECO:0000313" key="3">
    <source>
        <dbReference type="EMBL" id="KOO31763.1"/>
    </source>
</evidence>
<evidence type="ECO:0000256" key="1">
    <source>
        <dbReference type="ARBA" id="ARBA00022845"/>
    </source>
</evidence>
<reference evidence="4" key="1">
    <citation type="journal article" date="2015" name="PLoS Genet.">
        <title>Genome Sequence and Transcriptome Analyses of Chrysochromulina tobin: Metabolic Tools for Enhanced Algal Fitness in the Prominent Order Prymnesiales (Haptophyceae).</title>
        <authorList>
            <person name="Hovde B.T."/>
            <person name="Deodato C.R."/>
            <person name="Hunsperger H.M."/>
            <person name="Ryken S.A."/>
            <person name="Yost W."/>
            <person name="Jha R.K."/>
            <person name="Patterson J."/>
            <person name="Monnat R.J. Jr."/>
            <person name="Barlow S.B."/>
            <person name="Starkenburg S.R."/>
            <person name="Cattolico R.A."/>
        </authorList>
    </citation>
    <scope>NUCLEOTIDE SEQUENCE</scope>
    <source>
        <strain evidence="4">CCMP291</strain>
    </source>
</reference>
<organism evidence="3 4">
    <name type="scientific">Chrysochromulina tobinii</name>
    <dbReference type="NCBI Taxonomy" id="1460289"/>
    <lineage>
        <taxon>Eukaryota</taxon>
        <taxon>Haptista</taxon>
        <taxon>Haptophyta</taxon>
        <taxon>Prymnesiophyceae</taxon>
        <taxon>Prymnesiales</taxon>
        <taxon>Chrysochromulinaceae</taxon>
        <taxon>Chrysochromulina</taxon>
    </lineage>
</organism>
<keyword evidence="4" id="KW-1185">Reference proteome</keyword>
<evidence type="ECO:0000313" key="4">
    <source>
        <dbReference type="Proteomes" id="UP000037460"/>
    </source>
</evidence>
<dbReference type="NCBIfam" id="TIGR00741">
    <property type="entry name" value="yfiA"/>
    <property type="match status" value="1"/>
</dbReference>
<dbReference type="PANTHER" id="PTHR33231">
    <property type="entry name" value="30S RIBOSOMAL PROTEIN"/>
    <property type="match status" value="1"/>
</dbReference>
<proteinExistence type="predicted"/>
<sequence length="143" mass="15759">MTVPLQVMGKDVTDPMRGHAEKKLSVPLEKFKAILNDGKVVELHMRTEKLAVHDEAHAGRSMHHAEVIAHLKGDHKCITVSAEGEDMYATIDDLEAKLASKLRKAKEKTQAVKEARNRGSKEEMDAAVLSDDDNEPAPKMGPL</sequence>
<feature type="region of interest" description="Disordered" evidence="2">
    <location>
        <begin position="106"/>
        <end position="143"/>
    </location>
</feature>
<dbReference type="GO" id="GO:0045900">
    <property type="term" value="P:negative regulation of translational elongation"/>
    <property type="evidence" value="ECO:0007669"/>
    <property type="project" value="TreeGrafter"/>
</dbReference>
<dbReference type="PANTHER" id="PTHR33231:SF1">
    <property type="entry name" value="30S RIBOSOMAL PROTEIN"/>
    <property type="match status" value="1"/>
</dbReference>
<dbReference type="Proteomes" id="UP000037460">
    <property type="component" value="Unassembled WGS sequence"/>
</dbReference>
<gene>
    <name evidence="3" type="ORF">Ctob_011906</name>
</gene>
<dbReference type="Pfam" id="PF02482">
    <property type="entry name" value="Ribosomal_S30AE"/>
    <property type="match status" value="1"/>
</dbReference>
<keyword evidence="1" id="KW-0810">Translation regulation</keyword>
<accession>A0A0M0K046</accession>
<protein>
    <recommendedName>
        <fullName evidence="5">Ribosomal subunit interface protein</fullName>
    </recommendedName>
</protein>
<dbReference type="OrthoDB" id="10253151at2759"/>
<dbReference type="InterPro" id="IPR036567">
    <property type="entry name" value="RHF-like"/>
</dbReference>
<dbReference type="EMBL" id="JWZX01001937">
    <property type="protein sequence ID" value="KOO31763.1"/>
    <property type="molecule type" value="Genomic_DNA"/>
</dbReference>
<dbReference type="AlphaFoldDB" id="A0A0M0K046"/>
<dbReference type="CDD" id="cd00552">
    <property type="entry name" value="RaiA"/>
    <property type="match status" value="1"/>
</dbReference>
<evidence type="ECO:0000256" key="2">
    <source>
        <dbReference type="SAM" id="MobiDB-lite"/>
    </source>
</evidence>
<dbReference type="GO" id="GO:0043024">
    <property type="term" value="F:ribosomal small subunit binding"/>
    <property type="evidence" value="ECO:0007669"/>
    <property type="project" value="TreeGrafter"/>
</dbReference>
<comment type="caution">
    <text evidence="3">The sequence shown here is derived from an EMBL/GenBank/DDBJ whole genome shotgun (WGS) entry which is preliminary data.</text>
</comment>
<dbReference type="GO" id="GO:0022627">
    <property type="term" value="C:cytosolic small ribosomal subunit"/>
    <property type="evidence" value="ECO:0007669"/>
    <property type="project" value="TreeGrafter"/>
</dbReference>
<name>A0A0M0K046_9EUKA</name>
<dbReference type="InterPro" id="IPR050574">
    <property type="entry name" value="HPF/YfiA_ribosome-assoc"/>
</dbReference>
<dbReference type="SUPFAM" id="SSF69754">
    <property type="entry name" value="Ribosome binding protein Y (YfiA homologue)"/>
    <property type="match status" value="1"/>
</dbReference>
<evidence type="ECO:0008006" key="5">
    <source>
        <dbReference type="Google" id="ProtNLM"/>
    </source>
</evidence>
<feature type="compositionally biased region" description="Basic and acidic residues" evidence="2">
    <location>
        <begin position="107"/>
        <end position="124"/>
    </location>
</feature>